<organism evidence="2 3">
    <name type="scientific">Mycena belliarum</name>
    <dbReference type="NCBI Taxonomy" id="1033014"/>
    <lineage>
        <taxon>Eukaryota</taxon>
        <taxon>Fungi</taxon>
        <taxon>Dikarya</taxon>
        <taxon>Basidiomycota</taxon>
        <taxon>Agaricomycotina</taxon>
        <taxon>Agaricomycetes</taxon>
        <taxon>Agaricomycetidae</taxon>
        <taxon>Agaricales</taxon>
        <taxon>Marasmiineae</taxon>
        <taxon>Mycenaceae</taxon>
        <taxon>Mycena</taxon>
    </lineage>
</organism>
<dbReference type="InterPro" id="IPR009053">
    <property type="entry name" value="Prefoldin"/>
</dbReference>
<name>A0AAD6U762_9AGAR</name>
<protein>
    <submittedName>
        <fullName evidence="2">Uncharacterized protein</fullName>
    </submittedName>
</protein>
<dbReference type="Pfam" id="PF02996">
    <property type="entry name" value="Prefoldin"/>
    <property type="match status" value="1"/>
</dbReference>
<gene>
    <name evidence="2" type="ORF">B0H15DRAFT_776824</name>
</gene>
<dbReference type="Proteomes" id="UP001222325">
    <property type="component" value="Unassembled WGS sequence"/>
</dbReference>
<accession>A0AAD6U762</accession>
<feature type="non-terminal residue" evidence="2">
    <location>
        <position position="1"/>
    </location>
</feature>
<sequence>LHKNFAHLQQAQATFKACGELNAAEIKPSRRTILVPLTNSLYGVPGTLSDPPHVLVDVGTGCSIVRKVHYAPAVVFYIRKYLGTPEETVGKNQENMGYLSSQDNAMPDRGNLHLDSL</sequence>
<proteinExistence type="predicted"/>
<evidence type="ECO:0000256" key="1">
    <source>
        <dbReference type="SAM" id="MobiDB-lite"/>
    </source>
</evidence>
<comment type="caution">
    <text evidence="2">The sequence shown here is derived from an EMBL/GenBank/DDBJ whole genome shotgun (WGS) entry which is preliminary data.</text>
</comment>
<feature type="region of interest" description="Disordered" evidence="1">
    <location>
        <begin position="97"/>
        <end position="117"/>
    </location>
</feature>
<dbReference type="SUPFAM" id="SSF46579">
    <property type="entry name" value="Prefoldin"/>
    <property type="match status" value="1"/>
</dbReference>
<dbReference type="InterPro" id="IPR004127">
    <property type="entry name" value="Prefoldin_subunit_alpha"/>
</dbReference>
<evidence type="ECO:0000313" key="3">
    <source>
        <dbReference type="Proteomes" id="UP001222325"/>
    </source>
</evidence>
<dbReference type="Gene3D" id="1.10.287.370">
    <property type="match status" value="1"/>
</dbReference>
<dbReference type="EMBL" id="JARJCN010000016">
    <property type="protein sequence ID" value="KAJ7093460.1"/>
    <property type="molecule type" value="Genomic_DNA"/>
</dbReference>
<reference evidence="2" key="1">
    <citation type="submission" date="2023-03" db="EMBL/GenBank/DDBJ databases">
        <title>Massive genome expansion in bonnet fungi (Mycena s.s.) driven by repeated elements and novel gene families across ecological guilds.</title>
        <authorList>
            <consortium name="Lawrence Berkeley National Laboratory"/>
            <person name="Harder C.B."/>
            <person name="Miyauchi S."/>
            <person name="Viragh M."/>
            <person name="Kuo A."/>
            <person name="Thoen E."/>
            <person name="Andreopoulos B."/>
            <person name="Lu D."/>
            <person name="Skrede I."/>
            <person name="Drula E."/>
            <person name="Henrissat B."/>
            <person name="Morin E."/>
            <person name="Kohler A."/>
            <person name="Barry K."/>
            <person name="LaButti K."/>
            <person name="Morin E."/>
            <person name="Salamov A."/>
            <person name="Lipzen A."/>
            <person name="Mereny Z."/>
            <person name="Hegedus B."/>
            <person name="Baldrian P."/>
            <person name="Stursova M."/>
            <person name="Weitz H."/>
            <person name="Taylor A."/>
            <person name="Grigoriev I.V."/>
            <person name="Nagy L.G."/>
            <person name="Martin F."/>
            <person name="Kauserud H."/>
        </authorList>
    </citation>
    <scope>NUCLEOTIDE SEQUENCE</scope>
    <source>
        <strain evidence="2">CBHHK173m</strain>
    </source>
</reference>
<keyword evidence="3" id="KW-1185">Reference proteome</keyword>
<evidence type="ECO:0000313" key="2">
    <source>
        <dbReference type="EMBL" id="KAJ7093460.1"/>
    </source>
</evidence>
<dbReference type="AlphaFoldDB" id="A0AAD6U762"/>